<evidence type="ECO:0000256" key="1">
    <source>
        <dbReference type="ARBA" id="ARBA00011764"/>
    </source>
</evidence>
<protein>
    <recommendedName>
        <fullName evidence="2">Regulatory protein zeste</fullName>
    </recommendedName>
</protein>
<dbReference type="AlphaFoldDB" id="A0AAN8XBB2"/>
<name>A0AAN8XBB2_HALRR</name>
<accession>A0AAN8XBB2</accession>
<organism evidence="7 8">
    <name type="scientific">Halocaridina rubra</name>
    <name type="common">Hawaiian red shrimp</name>
    <dbReference type="NCBI Taxonomy" id="373956"/>
    <lineage>
        <taxon>Eukaryota</taxon>
        <taxon>Metazoa</taxon>
        <taxon>Ecdysozoa</taxon>
        <taxon>Arthropoda</taxon>
        <taxon>Crustacea</taxon>
        <taxon>Multicrustacea</taxon>
        <taxon>Malacostraca</taxon>
        <taxon>Eumalacostraca</taxon>
        <taxon>Eucarida</taxon>
        <taxon>Decapoda</taxon>
        <taxon>Pleocyemata</taxon>
        <taxon>Caridea</taxon>
        <taxon>Atyoidea</taxon>
        <taxon>Atyidae</taxon>
        <taxon>Halocaridina</taxon>
    </lineage>
</organism>
<dbReference type="InterPro" id="IPR028002">
    <property type="entry name" value="Myb_DNA-bind_5"/>
</dbReference>
<keyword evidence="7" id="KW-0238">DNA-binding</keyword>
<keyword evidence="8" id="KW-1185">Reference proteome</keyword>
<proteinExistence type="predicted"/>
<keyword evidence="4" id="KW-0175">Coiled coil</keyword>
<gene>
    <name evidence="7" type="primary">MSANTD3</name>
    <name evidence="7" type="ORF">SK128_027442</name>
</gene>
<comment type="caution">
    <text evidence="7">The sequence shown here is derived from an EMBL/GenBank/DDBJ whole genome shotgun (WGS) entry which is preliminary data.</text>
</comment>
<feature type="compositionally biased region" description="Basic and acidic residues" evidence="5">
    <location>
        <begin position="86"/>
        <end position="97"/>
    </location>
</feature>
<feature type="region of interest" description="Disordered" evidence="5">
    <location>
        <begin position="86"/>
        <end position="106"/>
    </location>
</feature>
<evidence type="ECO:0000256" key="5">
    <source>
        <dbReference type="SAM" id="MobiDB-lite"/>
    </source>
</evidence>
<evidence type="ECO:0000256" key="3">
    <source>
        <dbReference type="ARBA" id="ARBA00025466"/>
    </source>
</evidence>
<sequence length="290" mass="33107">MAEYAEGAEGRRKWFIPLEKKILTALIEQHKGVVESKKRDGASNREKEQVWEVIAAQFSAHPSTQPRSSRELRRCWENMKARAKKALESERIREGAGENRSTSSAVTPEVEAVLNVLNPVLDNISTTSSYDEKTGEPLLDHDVKNVVNSQDIVSDCLIPETTETADIRMDGYQPNHQASVSGPPPSCDLTTYYEKPTSDMNPNIGPSRRTRKQKMDQLCDQDILLAQLQMQQAQLSIENLRLERKALQEKYQQQREAHEWQRTLHEANLNLAMLQIKFWEKKTGFGDMET</sequence>
<reference evidence="7 8" key="1">
    <citation type="submission" date="2023-11" db="EMBL/GenBank/DDBJ databases">
        <title>Halocaridina rubra genome assembly.</title>
        <authorList>
            <person name="Smith C."/>
        </authorList>
    </citation>
    <scope>NUCLEOTIDE SEQUENCE [LARGE SCALE GENOMIC DNA]</scope>
    <source>
        <strain evidence="7">EP-1</strain>
        <tissue evidence="7">Whole</tissue>
    </source>
</reference>
<dbReference type="PANTHER" id="PTHR21411:SF0">
    <property type="entry name" value="REGULATORY PROTEIN ZESTE"/>
    <property type="match status" value="1"/>
</dbReference>
<feature type="coiled-coil region" evidence="4">
    <location>
        <begin position="223"/>
        <end position="277"/>
    </location>
</feature>
<dbReference type="Pfam" id="PF13873">
    <property type="entry name" value="Myb_DNA-bind_5"/>
    <property type="match status" value="1"/>
</dbReference>
<dbReference type="EMBL" id="JAXCGZ010006643">
    <property type="protein sequence ID" value="KAK7079631.1"/>
    <property type="molecule type" value="Genomic_DNA"/>
</dbReference>
<comment type="function">
    <text evidence="3">Involved in transvection phenomena (= synapsis-dependent gene expression), where the synaptic pairing of chromosomes carrying genes with which zeste interacts influences the expression of these genes. Zeste binds to DNA and stimulates transcription from a nearby promoter.</text>
</comment>
<dbReference type="GO" id="GO:0003677">
    <property type="term" value="F:DNA binding"/>
    <property type="evidence" value="ECO:0007669"/>
    <property type="project" value="UniProtKB-KW"/>
</dbReference>
<comment type="subunit">
    <text evidence="1">Self-associates forming complexes of several hundred monomers.</text>
</comment>
<evidence type="ECO:0000256" key="4">
    <source>
        <dbReference type="SAM" id="Coils"/>
    </source>
</evidence>
<evidence type="ECO:0000313" key="8">
    <source>
        <dbReference type="Proteomes" id="UP001381693"/>
    </source>
</evidence>
<dbReference type="Proteomes" id="UP001381693">
    <property type="component" value="Unassembled WGS sequence"/>
</dbReference>
<evidence type="ECO:0000313" key="7">
    <source>
        <dbReference type="EMBL" id="KAK7079631.1"/>
    </source>
</evidence>
<dbReference type="PANTHER" id="PTHR21411">
    <property type="entry name" value="APONTIC"/>
    <property type="match status" value="1"/>
</dbReference>
<feature type="domain" description="Myb/SANT-like DNA-binding" evidence="6">
    <location>
        <begin position="11"/>
        <end position="87"/>
    </location>
</feature>
<evidence type="ECO:0000256" key="2">
    <source>
        <dbReference type="ARBA" id="ARBA00016807"/>
    </source>
</evidence>
<evidence type="ECO:0000259" key="6">
    <source>
        <dbReference type="Pfam" id="PF13873"/>
    </source>
</evidence>